<sequence length="462" mass="52560">MVEAFLNIGRGHSAMEQFSMSIGMKTMDRKTFDKCVVQLVKESKSIKEKVFELSRKAVREQHEILYPSKIGEDIIDIGVSFDGTWHKRGHNSLYCIGCVIDILTGLVIDFVIISKYCHHCKITAHDLGVDSAEYAVWFDSHKTSSMCEKNYDRSSTSMEVYAAEILWKRSIEKCRMRYTVILSDGDAKSFIHLSNLKIYGDIQIVKEECLNHVAKRLGTGLRNKVKEWKIKGECLGGKKKGNLTEQTITKLTNYYRKAIRDNVPDVAKMKTAIFASLYHCCSTNTNPQHKKCPSGSESWCFYNRALAKGTQIPNHCTMKTFLSEKVVSKILPVYQRLANDEILKRCSNGKTQNSNESLHNLIWHHCPKEVFVSKRRLELAALSGISQFNMGNVAFEHVKNPSITNSPALCIAKKRDGRRLKQSTLRNTVTYKTALVKKRFNKSKMEKKQLKNEGITYSAGAF</sequence>
<dbReference type="PANTHER" id="PTHR33309:SF3">
    <property type="entry name" value="CCHC-TYPE DOMAIN-CONTAINING PROTEIN"/>
    <property type="match status" value="1"/>
</dbReference>
<dbReference type="InterPro" id="IPR049012">
    <property type="entry name" value="Mutator_transp_dom"/>
</dbReference>
<dbReference type="OrthoDB" id="6429571at2759"/>
<dbReference type="OMA" id="ANISKRW"/>
<proteinExistence type="predicted"/>
<name>A0A087T2R5_STEMI</name>
<evidence type="ECO:0000259" key="1">
    <source>
        <dbReference type="Pfam" id="PF20700"/>
    </source>
</evidence>
<dbReference type="PANTHER" id="PTHR33309">
    <property type="entry name" value="KERATIN, ULTRA HIGH-SULFUR MATRIX PROTEIN-LIKE"/>
    <property type="match status" value="1"/>
</dbReference>
<keyword evidence="3" id="KW-1185">Reference proteome</keyword>
<gene>
    <name evidence="2" type="ORF">X975_13527</name>
</gene>
<dbReference type="EMBL" id="KK113128">
    <property type="protein sequence ID" value="KFM59404.1"/>
    <property type="molecule type" value="Genomic_DNA"/>
</dbReference>
<feature type="non-terminal residue" evidence="2">
    <location>
        <position position="462"/>
    </location>
</feature>
<protein>
    <recommendedName>
        <fullName evidence="1">Mutator-like transposase domain-containing protein</fullName>
    </recommendedName>
</protein>
<organism evidence="2 3">
    <name type="scientific">Stegodyphus mimosarum</name>
    <name type="common">African social velvet spider</name>
    <dbReference type="NCBI Taxonomy" id="407821"/>
    <lineage>
        <taxon>Eukaryota</taxon>
        <taxon>Metazoa</taxon>
        <taxon>Ecdysozoa</taxon>
        <taxon>Arthropoda</taxon>
        <taxon>Chelicerata</taxon>
        <taxon>Arachnida</taxon>
        <taxon>Araneae</taxon>
        <taxon>Araneomorphae</taxon>
        <taxon>Entelegynae</taxon>
        <taxon>Eresoidea</taxon>
        <taxon>Eresidae</taxon>
        <taxon>Stegodyphus</taxon>
    </lineage>
</organism>
<feature type="domain" description="Mutator-like transposase" evidence="1">
    <location>
        <begin position="2"/>
        <end position="300"/>
    </location>
</feature>
<reference evidence="2 3" key="1">
    <citation type="submission" date="2013-11" db="EMBL/GenBank/DDBJ databases">
        <title>Genome sequencing of Stegodyphus mimosarum.</title>
        <authorList>
            <person name="Bechsgaard J."/>
        </authorList>
    </citation>
    <scope>NUCLEOTIDE SEQUENCE [LARGE SCALE GENOMIC DNA]</scope>
</reference>
<accession>A0A087T2R5</accession>
<dbReference type="Proteomes" id="UP000054359">
    <property type="component" value="Unassembled WGS sequence"/>
</dbReference>
<evidence type="ECO:0000313" key="3">
    <source>
        <dbReference type="Proteomes" id="UP000054359"/>
    </source>
</evidence>
<dbReference type="AlphaFoldDB" id="A0A087T2R5"/>
<evidence type="ECO:0000313" key="2">
    <source>
        <dbReference type="EMBL" id="KFM59404.1"/>
    </source>
</evidence>
<dbReference type="Pfam" id="PF20700">
    <property type="entry name" value="Mutator"/>
    <property type="match status" value="1"/>
</dbReference>